<protein>
    <submittedName>
        <fullName evidence="1">Uncharacterized protein</fullName>
    </submittedName>
</protein>
<dbReference type="Proteomes" id="UP001500416">
    <property type="component" value="Unassembled WGS sequence"/>
</dbReference>
<accession>A0ABN0U6G7</accession>
<proteinExistence type="predicted"/>
<reference evidence="1 2" key="1">
    <citation type="journal article" date="2019" name="Int. J. Syst. Evol. Microbiol.">
        <title>The Global Catalogue of Microorganisms (GCM) 10K type strain sequencing project: providing services to taxonomists for standard genome sequencing and annotation.</title>
        <authorList>
            <consortium name="The Broad Institute Genomics Platform"/>
            <consortium name="The Broad Institute Genome Sequencing Center for Infectious Disease"/>
            <person name="Wu L."/>
            <person name="Ma J."/>
        </authorList>
    </citation>
    <scope>NUCLEOTIDE SEQUENCE [LARGE SCALE GENOMIC DNA]</scope>
    <source>
        <strain evidence="1 2">JCM 3380</strain>
    </source>
</reference>
<keyword evidence="2" id="KW-1185">Reference proteome</keyword>
<evidence type="ECO:0000313" key="1">
    <source>
        <dbReference type="EMBL" id="GAA0240331.1"/>
    </source>
</evidence>
<gene>
    <name evidence="1" type="ORF">GCM10010492_44330</name>
</gene>
<organism evidence="1 2">
    <name type="scientific">Saccharothrix mutabilis subsp. mutabilis</name>
    <dbReference type="NCBI Taxonomy" id="66855"/>
    <lineage>
        <taxon>Bacteria</taxon>
        <taxon>Bacillati</taxon>
        <taxon>Actinomycetota</taxon>
        <taxon>Actinomycetes</taxon>
        <taxon>Pseudonocardiales</taxon>
        <taxon>Pseudonocardiaceae</taxon>
        <taxon>Saccharothrix</taxon>
    </lineage>
</organism>
<comment type="caution">
    <text evidence="1">The sequence shown here is derived from an EMBL/GenBank/DDBJ whole genome shotgun (WGS) entry which is preliminary data.</text>
</comment>
<dbReference type="EMBL" id="BAAABU010000010">
    <property type="protein sequence ID" value="GAA0240331.1"/>
    <property type="molecule type" value="Genomic_DNA"/>
</dbReference>
<sequence length="57" mass="6089">MAENNAAAAARAAVSRVLTERIGSLLGRGTQGCDAEHNKSYQGVARFKKGWSRVNGR</sequence>
<name>A0ABN0U6G7_9PSEU</name>
<evidence type="ECO:0000313" key="2">
    <source>
        <dbReference type="Proteomes" id="UP001500416"/>
    </source>
</evidence>